<evidence type="ECO:0000256" key="2">
    <source>
        <dbReference type="ARBA" id="ARBA00022448"/>
    </source>
</evidence>
<evidence type="ECO:0000256" key="1">
    <source>
        <dbReference type="ARBA" id="ARBA00004651"/>
    </source>
</evidence>
<dbReference type="EMBL" id="PQNQ01000001">
    <property type="protein sequence ID" value="RRQ05705.1"/>
    <property type="molecule type" value="Genomic_DNA"/>
</dbReference>
<evidence type="ECO:0000256" key="8">
    <source>
        <dbReference type="SAM" id="Phobius"/>
    </source>
</evidence>
<feature type="transmembrane region" description="Helical" evidence="8">
    <location>
        <begin position="12"/>
        <end position="31"/>
    </location>
</feature>
<gene>
    <name evidence="10" type="ORF">CXF42_00875</name>
    <name evidence="9" type="ORF">CXF48_02300</name>
</gene>
<dbReference type="GO" id="GO:0015138">
    <property type="term" value="F:fumarate transmembrane transporter activity"/>
    <property type="evidence" value="ECO:0007669"/>
    <property type="project" value="TreeGrafter"/>
</dbReference>
<comment type="caution">
    <text evidence="10">The sequence shown here is derived from an EMBL/GenBank/DDBJ whole genome shotgun (WGS) entry which is preliminary data.</text>
</comment>
<evidence type="ECO:0000256" key="7">
    <source>
        <dbReference type="ARBA" id="ARBA00023136"/>
    </source>
</evidence>
<sequence length="433" mass="45141">MSAQGKKDHTHWLYIGVIVAVILGVAFGLLFPDQGQSLKILGTMFVGLVKMMIAPIIFCTIVLGIGHVREAATVGRAGGIALVYFIVMSTFALAVGLVVGNIIKPGTGLDISGDGSRARALVDSGAAESQGLAGFISSIIPETMISSLTSGKILQTLFIALLVGFALQSMPEKTAAPVLHGIELAQGVVFKVLSMVLWVAPVGTFGAMAAVVGRNGLSAVGSLLTLMLGFYVTCVIFIVVVLGGVLWACTRINILKLLRYLGREYLLIVGTSSSESALPTLMQKMQFVGVQRSTVGIVVPTGYSFNLDGTAIYLTMASIFIADGMGIDMGIGEQIGLLVFMIVASKGAAGVSGAGIATLAAGLQAHRPEMLGGVDVITGIDRFMSEARSLTNFTGNAVATLLVARWTGTLDRDRARQVLDREVTFTPEAVGAA</sequence>
<feature type="transmembrane region" description="Helical" evidence="8">
    <location>
        <begin position="144"/>
        <end position="167"/>
    </location>
</feature>
<dbReference type="Gene3D" id="1.10.3860.10">
    <property type="entry name" value="Sodium:dicarboxylate symporter"/>
    <property type="match status" value="1"/>
</dbReference>
<dbReference type="PANTHER" id="PTHR42865:SF1">
    <property type="entry name" value="AEROBIC C4-DICARBOXYLATE TRANSPORT PROTEIN"/>
    <property type="match status" value="1"/>
</dbReference>
<evidence type="ECO:0000256" key="4">
    <source>
        <dbReference type="ARBA" id="ARBA00022692"/>
    </source>
</evidence>
<feature type="transmembrane region" description="Helical" evidence="8">
    <location>
        <begin position="43"/>
        <end position="65"/>
    </location>
</feature>
<keyword evidence="3" id="KW-1003">Cell membrane</keyword>
<evidence type="ECO:0000256" key="5">
    <source>
        <dbReference type="ARBA" id="ARBA00022847"/>
    </source>
</evidence>
<organism evidence="10 12">
    <name type="scientific">Corynebacterium bovis</name>
    <dbReference type="NCBI Taxonomy" id="36808"/>
    <lineage>
        <taxon>Bacteria</taxon>
        <taxon>Bacillati</taxon>
        <taxon>Actinomycetota</taxon>
        <taxon>Actinomycetes</taxon>
        <taxon>Mycobacteriales</taxon>
        <taxon>Corynebacteriaceae</taxon>
        <taxon>Corynebacterium</taxon>
    </lineage>
</organism>
<evidence type="ECO:0000313" key="11">
    <source>
        <dbReference type="Proteomes" id="UP000276526"/>
    </source>
</evidence>
<reference evidence="11 12" key="1">
    <citation type="submission" date="2018-01" db="EMBL/GenBank/DDBJ databases">
        <title>Twenty Corynebacterium bovis Genomes.</title>
        <authorList>
            <person name="Gulvik C.A."/>
        </authorList>
    </citation>
    <scope>NUCLEOTIDE SEQUENCE [LARGE SCALE GENOMIC DNA]</scope>
    <source>
        <strain evidence="10 12">16-2004</strain>
        <strain evidence="9 11">F6900</strain>
    </source>
</reference>
<dbReference type="Proteomes" id="UP000278422">
    <property type="component" value="Unassembled WGS sequence"/>
</dbReference>
<dbReference type="RefSeq" id="WP_010269214.1">
    <property type="nucleotide sequence ID" value="NZ_CP066067.1"/>
</dbReference>
<dbReference type="Proteomes" id="UP000276526">
    <property type="component" value="Unassembled WGS sequence"/>
</dbReference>
<dbReference type="InterPro" id="IPR001991">
    <property type="entry name" value="Na-dicarboxylate_symporter"/>
</dbReference>
<keyword evidence="6 8" id="KW-1133">Transmembrane helix</keyword>
<keyword evidence="2" id="KW-0813">Transport</keyword>
<feature type="transmembrane region" description="Helical" evidence="8">
    <location>
        <begin position="188"/>
        <end position="211"/>
    </location>
</feature>
<dbReference type="Pfam" id="PF00375">
    <property type="entry name" value="SDF"/>
    <property type="match status" value="1"/>
</dbReference>
<dbReference type="GO" id="GO:0070778">
    <property type="term" value="P:L-aspartate transmembrane transport"/>
    <property type="evidence" value="ECO:0007669"/>
    <property type="project" value="TreeGrafter"/>
</dbReference>
<keyword evidence="7 8" id="KW-0472">Membrane</keyword>
<protein>
    <submittedName>
        <fullName evidence="10">C4-dicarboxylate transporter DctA</fullName>
    </submittedName>
</protein>
<name>A0A3R8QLY0_9CORY</name>
<dbReference type="GeneID" id="60809418"/>
<evidence type="ECO:0000313" key="9">
    <source>
        <dbReference type="EMBL" id="RRO87390.1"/>
    </source>
</evidence>
<feature type="transmembrane region" description="Helical" evidence="8">
    <location>
        <begin position="77"/>
        <end position="103"/>
    </location>
</feature>
<dbReference type="GO" id="GO:0015141">
    <property type="term" value="F:succinate transmembrane transporter activity"/>
    <property type="evidence" value="ECO:0007669"/>
    <property type="project" value="TreeGrafter"/>
</dbReference>
<dbReference type="GO" id="GO:0005886">
    <property type="term" value="C:plasma membrane"/>
    <property type="evidence" value="ECO:0007669"/>
    <property type="project" value="UniProtKB-SubCell"/>
</dbReference>
<keyword evidence="5" id="KW-0769">Symport</keyword>
<accession>A0A3R8QLY0</accession>
<dbReference type="GO" id="GO:0015366">
    <property type="term" value="F:malate:proton symporter activity"/>
    <property type="evidence" value="ECO:0007669"/>
    <property type="project" value="TreeGrafter"/>
</dbReference>
<keyword evidence="4 8" id="KW-0812">Transmembrane</keyword>
<dbReference type="AlphaFoldDB" id="A0A3R8QLY0"/>
<proteinExistence type="predicted"/>
<evidence type="ECO:0000313" key="12">
    <source>
        <dbReference type="Proteomes" id="UP000278422"/>
    </source>
</evidence>
<dbReference type="PRINTS" id="PR00173">
    <property type="entry name" value="EDTRNSPORT"/>
</dbReference>
<evidence type="ECO:0000256" key="6">
    <source>
        <dbReference type="ARBA" id="ARBA00022989"/>
    </source>
</evidence>
<keyword evidence="12" id="KW-1185">Reference proteome</keyword>
<dbReference type="EMBL" id="PQNK01000003">
    <property type="protein sequence ID" value="RRO87390.1"/>
    <property type="molecule type" value="Genomic_DNA"/>
</dbReference>
<comment type="subcellular location">
    <subcellularLocation>
        <location evidence="1">Cell membrane</location>
        <topology evidence="1">Multi-pass membrane protein</topology>
    </subcellularLocation>
</comment>
<dbReference type="SUPFAM" id="SSF118215">
    <property type="entry name" value="Proton glutamate symport protein"/>
    <property type="match status" value="1"/>
</dbReference>
<dbReference type="FunFam" id="1.10.3860.10:FF:000001">
    <property type="entry name" value="C4-dicarboxylate transport protein"/>
    <property type="match status" value="1"/>
</dbReference>
<evidence type="ECO:0000256" key="3">
    <source>
        <dbReference type="ARBA" id="ARBA00022475"/>
    </source>
</evidence>
<evidence type="ECO:0000313" key="10">
    <source>
        <dbReference type="EMBL" id="RRQ05705.1"/>
    </source>
</evidence>
<feature type="transmembrane region" description="Helical" evidence="8">
    <location>
        <begin position="223"/>
        <end position="249"/>
    </location>
</feature>
<dbReference type="PANTHER" id="PTHR42865">
    <property type="entry name" value="PROTON/GLUTAMATE-ASPARTATE SYMPORTER"/>
    <property type="match status" value="1"/>
</dbReference>
<dbReference type="InterPro" id="IPR036458">
    <property type="entry name" value="Na:dicarbo_symporter_sf"/>
</dbReference>